<evidence type="ECO:0000313" key="4">
    <source>
        <dbReference type="WBParaSite" id="OFLC_0000715001-mRNA-1"/>
    </source>
</evidence>
<dbReference type="AlphaFoldDB" id="A0A183HI39"/>
<evidence type="ECO:0000256" key="1">
    <source>
        <dbReference type="SAM" id="MobiDB-lite"/>
    </source>
</evidence>
<gene>
    <name evidence="2" type="ORF">OFLC_LOCUS7151</name>
</gene>
<protein>
    <submittedName>
        <fullName evidence="2 4">Uncharacterized protein</fullName>
    </submittedName>
</protein>
<feature type="region of interest" description="Disordered" evidence="1">
    <location>
        <begin position="1"/>
        <end position="37"/>
    </location>
</feature>
<sequence>MKSLKKCRRAGGRSAFGETDDDHRYPIQPNRWNGEKKEQESTKIIIIVYYHNTNPEDQNFIPEDQNFIKNYGLTTSTTESTTETNFCEFKFQNNKCD</sequence>
<dbReference type="EMBL" id="UZAJ01007267">
    <property type="protein sequence ID" value="VDO49569.1"/>
    <property type="molecule type" value="Genomic_DNA"/>
</dbReference>
<dbReference type="WBParaSite" id="OFLC_0000715001-mRNA-1">
    <property type="protein sequence ID" value="OFLC_0000715001-mRNA-1"/>
    <property type="gene ID" value="OFLC_0000715001"/>
</dbReference>
<accession>A0A183HI39</accession>
<reference evidence="4" key="1">
    <citation type="submission" date="2016-06" db="UniProtKB">
        <authorList>
            <consortium name="WormBaseParasite"/>
        </authorList>
    </citation>
    <scope>IDENTIFICATION</scope>
</reference>
<feature type="compositionally biased region" description="Basic residues" evidence="1">
    <location>
        <begin position="1"/>
        <end position="11"/>
    </location>
</feature>
<evidence type="ECO:0000313" key="3">
    <source>
        <dbReference type="Proteomes" id="UP000267606"/>
    </source>
</evidence>
<organism evidence="4">
    <name type="scientific">Onchocerca flexuosa</name>
    <dbReference type="NCBI Taxonomy" id="387005"/>
    <lineage>
        <taxon>Eukaryota</taxon>
        <taxon>Metazoa</taxon>
        <taxon>Ecdysozoa</taxon>
        <taxon>Nematoda</taxon>
        <taxon>Chromadorea</taxon>
        <taxon>Rhabditida</taxon>
        <taxon>Spirurina</taxon>
        <taxon>Spiruromorpha</taxon>
        <taxon>Filarioidea</taxon>
        <taxon>Onchocercidae</taxon>
        <taxon>Onchocerca</taxon>
    </lineage>
</organism>
<reference evidence="2 3" key="2">
    <citation type="submission" date="2018-11" db="EMBL/GenBank/DDBJ databases">
        <authorList>
            <consortium name="Pathogen Informatics"/>
        </authorList>
    </citation>
    <scope>NUCLEOTIDE SEQUENCE [LARGE SCALE GENOMIC DNA]</scope>
</reference>
<evidence type="ECO:0000313" key="2">
    <source>
        <dbReference type="EMBL" id="VDO49569.1"/>
    </source>
</evidence>
<name>A0A183HI39_9BILA</name>
<dbReference type="Proteomes" id="UP000267606">
    <property type="component" value="Unassembled WGS sequence"/>
</dbReference>
<proteinExistence type="predicted"/>
<keyword evidence="3" id="KW-1185">Reference proteome</keyword>